<proteinExistence type="predicted"/>
<dbReference type="EMBL" id="CP000750">
    <property type="protein sequence ID" value="ABS04173.1"/>
    <property type="molecule type" value="Genomic_DNA"/>
</dbReference>
<name>A6WBI4_KINRD</name>
<dbReference type="Pfam" id="PF08310">
    <property type="entry name" value="LGFP"/>
    <property type="match status" value="5"/>
</dbReference>
<keyword evidence="1" id="KW-0472">Membrane</keyword>
<dbReference type="InterPro" id="IPR013207">
    <property type="entry name" value="LGFP"/>
</dbReference>
<feature type="transmembrane region" description="Helical" evidence="1">
    <location>
        <begin position="20"/>
        <end position="41"/>
    </location>
</feature>
<protein>
    <submittedName>
        <fullName evidence="2">LGFP repeat protein</fullName>
    </submittedName>
</protein>
<evidence type="ECO:0000313" key="2">
    <source>
        <dbReference type="EMBL" id="ABS04173.1"/>
    </source>
</evidence>
<keyword evidence="3" id="KW-1185">Reference proteome</keyword>
<dbReference type="OrthoDB" id="514320at2"/>
<sequence length="322" mass="33676">MALGRSGGNVKGIRRWRSRWAVAGSAVAALTAGVTVVGTAVRAGAQDCLTGSVASRYAQVGGEQGPLGSVTACEKRTAGGTGSFATFRAGAIYQSPGTGAWDVSGSFLGLWRSKGSETGFLGYPRSGEVWTNGGVVQQDYQGGDLYWSYRTAGSGPHSVSGAFRRLYADQGGVYGRLGLPLTQEISGVNRGVHQNHEHGVTYWTAATGAHSVTGSFLGLYRDNGWERGRLGYPLTQELAIRDGGVHQNYQGGVMYWTAGTGAHVLTGAVLGAYASVGYENGPLGYPTSGEYPVAGGTRTDFQHGRIGWTREEGTFVVLPPPA</sequence>
<organism evidence="2 3">
    <name type="scientific">Kineococcus radiotolerans (strain ATCC BAA-149 / DSM 14245 / SRS30216)</name>
    <dbReference type="NCBI Taxonomy" id="266940"/>
    <lineage>
        <taxon>Bacteria</taxon>
        <taxon>Bacillati</taxon>
        <taxon>Actinomycetota</taxon>
        <taxon>Actinomycetes</taxon>
        <taxon>Kineosporiales</taxon>
        <taxon>Kineosporiaceae</taxon>
        <taxon>Kineococcus</taxon>
    </lineage>
</organism>
<accession>A6WBI4</accession>
<keyword evidence="1" id="KW-1133">Transmembrane helix</keyword>
<reference evidence="3" key="1">
    <citation type="journal article" date="2008" name="PLoS ONE">
        <title>Survival in nuclear waste, extreme resistance, and potential applications gleaned from the genome sequence of Kineococcus radiotolerans SRS30216.</title>
        <authorList>
            <person name="Bagwell C.E."/>
            <person name="Bhat S."/>
            <person name="Hawkins G.M."/>
            <person name="Smith B.W."/>
            <person name="Biswas T."/>
            <person name="Hoover T.R."/>
            <person name="Saunders E."/>
            <person name="Han C.S."/>
            <person name="Tsodikov O.V."/>
            <person name="Shimkets L.J."/>
        </authorList>
    </citation>
    <scope>NUCLEOTIDE SEQUENCE [LARGE SCALE GENOMIC DNA]</scope>
    <source>
        <strain evidence="3">ATCC BAA-149 / DSM 14245 / SRS30216</strain>
    </source>
</reference>
<dbReference type="HOGENOM" id="CLU_862705_0_0_11"/>
<dbReference type="STRING" id="266940.Krad_2701"/>
<dbReference type="AlphaFoldDB" id="A6WBI4"/>
<evidence type="ECO:0000256" key="1">
    <source>
        <dbReference type="SAM" id="Phobius"/>
    </source>
</evidence>
<evidence type="ECO:0000313" key="3">
    <source>
        <dbReference type="Proteomes" id="UP000001116"/>
    </source>
</evidence>
<dbReference type="Proteomes" id="UP000001116">
    <property type="component" value="Chromosome"/>
</dbReference>
<gene>
    <name evidence="2" type="ordered locus">Krad_2701</name>
</gene>
<dbReference type="KEGG" id="kra:Krad_2701"/>
<dbReference type="eggNOG" id="COG5479">
    <property type="taxonomic scope" value="Bacteria"/>
</dbReference>
<keyword evidence="1" id="KW-0812">Transmembrane</keyword>